<dbReference type="GO" id="GO:0005509">
    <property type="term" value="F:calcium ion binding"/>
    <property type="evidence" value="ECO:0007669"/>
    <property type="project" value="InterPro"/>
</dbReference>
<accession>A0A1I4N128</accession>
<keyword evidence="3" id="KW-1185">Reference proteome</keyword>
<dbReference type="STRING" id="758825.SAMN02982985_02692"/>
<proteinExistence type="predicted"/>
<reference evidence="2 3" key="1">
    <citation type="submission" date="2016-10" db="EMBL/GenBank/DDBJ databases">
        <authorList>
            <person name="de Groot N.N."/>
        </authorList>
    </citation>
    <scope>NUCLEOTIDE SEQUENCE [LARGE SCALE GENOMIC DNA]</scope>
    <source>
        <strain evidence="2 3">ATCC 43154</strain>
    </source>
</reference>
<dbReference type="SUPFAM" id="SSF51120">
    <property type="entry name" value="beta-Roll"/>
    <property type="match status" value="1"/>
</dbReference>
<feature type="domain" description="DUF4214" evidence="1">
    <location>
        <begin position="258"/>
        <end position="318"/>
    </location>
</feature>
<dbReference type="Pfam" id="PF13946">
    <property type="entry name" value="DUF4214"/>
    <property type="match status" value="1"/>
</dbReference>
<evidence type="ECO:0000313" key="2">
    <source>
        <dbReference type="EMBL" id="SFM09027.1"/>
    </source>
</evidence>
<sequence length="345" mass="35096">MYEENPGTVTSALTNSSAVVFSAATISRILELTTADNSTVRIDTVTPNASGVVTVASGAEVVLVGSSDTAQTTLVVPNNAPVLVFQGKGGVNVVLDNGSVAPQAPPGVTERVVVGSAGNDKIVVADAKNTQVTLGSGNSTVVTGSGDDTVEAGLGNSTITGGSGHSIVKLAGKATDYVVTVQDGHAVVTHAGGGKTTDISNIQYVQLDNNKALVFANDSKEAAVSTLYAAAFGRDGDAHGLQYYFDGAKAGYSLTQIAESFLQSAEYKARPEQSDTDFISDLYLHTFARAAEAGGLAYWTAALASGASRAEVIANFVSVAGQNLDGAIHTEATVVGQVTIVHNIV</sequence>
<dbReference type="Proteomes" id="UP000199470">
    <property type="component" value="Unassembled WGS sequence"/>
</dbReference>
<dbReference type="RefSeq" id="WP_093388194.1">
    <property type="nucleotide sequence ID" value="NZ_FOTW01000012.1"/>
</dbReference>
<protein>
    <recommendedName>
        <fullName evidence="1">DUF4214 domain-containing protein</fullName>
    </recommendedName>
</protein>
<dbReference type="OrthoDB" id="8750466at2"/>
<dbReference type="InterPro" id="IPR001343">
    <property type="entry name" value="Hemolysn_Ca-bd"/>
</dbReference>
<dbReference type="InterPro" id="IPR011049">
    <property type="entry name" value="Serralysin-like_metalloprot_C"/>
</dbReference>
<evidence type="ECO:0000259" key="1">
    <source>
        <dbReference type="Pfam" id="PF13946"/>
    </source>
</evidence>
<organism evidence="2 3">
    <name type="scientific">Rugamonas rubra</name>
    <dbReference type="NCBI Taxonomy" id="758825"/>
    <lineage>
        <taxon>Bacteria</taxon>
        <taxon>Pseudomonadati</taxon>
        <taxon>Pseudomonadota</taxon>
        <taxon>Betaproteobacteria</taxon>
        <taxon>Burkholderiales</taxon>
        <taxon>Oxalobacteraceae</taxon>
        <taxon>Telluria group</taxon>
        <taxon>Rugamonas</taxon>
    </lineage>
</organism>
<dbReference type="Gene3D" id="1.10.3130.20">
    <property type="entry name" value="Phycobilisome linker domain"/>
    <property type="match status" value="1"/>
</dbReference>
<dbReference type="EMBL" id="FOTW01000012">
    <property type="protein sequence ID" value="SFM09027.1"/>
    <property type="molecule type" value="Genomic_DNA"/>
</dbReference>
<dbReference type="AlphaFoldDB" id="A0A1I4N128"/>
<dbReference type="InterPro" id="IPR025282">
    <property type="entry name" value="DUF4214"/>
</dbReference>
<dbReference type="Pfam" id="PF00353">
    <property type="entry name" value="HemolysinCabind"/>
    <property type="match status" value="1"/>
</dbReference>
<evidence type="ECO:0000313" key="3">
    <source>
        <dbReference type="Proteomes" id="UP000199470"/>
    </source>
</evidence>
<name>A0A1I4N128_9BURK</name>
<dbReference type="InterPro" id="IPR038255">
    <property type="entry name" value="PBS_linker_sf"/>
</dbReference>
<gene>
    <name evidence="2" type="ORF">SAMN02982985_02692</name>
</gene>